<evidence type="ECO:0000256" key="8">
    <source>
        <dbReference type="ARBA" id="ARBA00022553"/>
    </source>
</evidence>
<dbReference type="SUPFAM" id="SSF50978">
    <property type="entry name" value="WD40 repeat-like"/>
    <property type="match status" value="2"/>
</dbReference>
<dbReference type="GO" id="GO:0015031">
    <property type="term" value="P:protein transport"/>
    <property type="evidence" value="ECO:0007669"/>
    <property type="project" value="UniProtKB-KW"/>
</dbReference>
<dbReference type="GO" id="GO:0045159">
    <property type="term" value="F:myosin II binding"/>
    <property type="evidence" value="ECO:0007669"/>
    <property type="project" value="TreeGrafter"/>
</dbReference>
<keyword evidence="5" id="KW-1003">Cell membrane</keyword>
<dbReference type="PROSITE" id="PS00678">
    <property type="entry name" value="WD_REPEATS_1"/>
    <property type="match status" value="1"/>
</dbReference>
<organism evidence="18 19">
    <name type="scientific">Cuculus canorus</name>
    <name type="common">Common cuckoo</name>
    <dbReference type="NCBI Taxonomy" id="55661"/>
    <lineage>
        <taxon>Eukaryota</taxon>
        <taxon>Metazoa</taxon>
        <taxon>Chordata</taxon>
        <taxon>Craniata</taxon>
        <taxon>Vertebrata</taxon>
        <taxon>Euteleostomi</taxon>
        <taxon>Archelosauria</taxon>
        <taxon>Archosauria</taxon>
        <taxon>Dinosauria</taxon>
        <taxon>Saurischia</taxon>
        <taxon>Theropoda</taxon>
        <taxon>Coelurosauria</taxon>
        <taxon>Aves</taxon>
        <taxon>Neognathae</taxon>
        <taxon>Neoaves</taxon>
        <taxon>Otidimorphae</taxon>
        <taxon>Cuculiformes</taxon>
        <taxon>Cuculidae</taxon>
        <taxon>Cuculus</taxon>
    </lineage>
</organism>
<feature type="non-terminal residue" evidence="18">
    <location>
        <position position="1093"/>
    </location>
</feature>
<evidence type="ECO:0000256" key="7">
    <source>
        <dbReference type="ARBA" id="ARBA00022490"/>
    </source>
</evidence>
<dbReference type="CDD" id="cd15893">
    <property type="entry name" value="R-SNARE_STXBP5"/>
    <property type="match status" value="1"/>
</dbReference>
<evidence type="ECO:0000256" key="3">
    <source>
        <dbReference type="ARBA" id="ARBA00008070"/>
    </source>
</evidence>
<feature type="repeat" description="WD" evidence="15">
    <location>
        <begin position="188"/>
        <end position="229"/>
    </location>
</feature>
<keyword evidence="8" id="KW-0597">Phosphoprotein</keyword>
<dbReference type="GO" id="GO:0005886">
    <property type="term" value="C:plasma membrane"/>
    <property type="evidence" value="ECO:0007669"/>
    <property type="project" value="UniProtKB-SubCell"/>
</dbReference>
<keyword evidence="12 16" id="KW-0175">Coiled coil</keyword>
<dbReference type="PANTHER" id="PTHR10241:SF19">
    <property type="entry name" value="SYNTAXIN-BINDING PROTEIN 5-LIKE"/>
    <property type="match status" value="1"/>
</dbReference>
<comment type="subcellular location">
    <subcellularLocation>
        <location evidence="1">Cell membrane</location>
        <topology evidence="1">Peripheral membrane protein</topology>
    </subcellularLocation>
    <subcellularLocation>
        <location evidence="2">Cytoplasm</location>
    </subcellularLocation>
</comment>
<gene>
    <name evidence="18" type="ORF">N303_06944</name>
</gene>
<dbReference type="GO" id="GO:0019905">
    <property type="term" value="F:syntaxin binding"/>
    <property type="evidence" value="ECO:0007669"/>
    <property type="project" value="TreeGrafter"/>
</dbReference>
<dbReference type="GO" id="GO:0006887">
    <property type="term" value="P:exocytosis"/>
    <property type="evidence" value="ECO:0007669"/>
    <property type="project" value="UniProtKB-KW"/>
</dbReference>
<keyword evidence="19" id="KW-1185">Reference proteome</keyword>
<dbReference type="AlphaFoldDB" id="A0A091FW98"/>
<dbReference type="Gene3D" id="1.20.5.110">
    <property type="match status" value="1"/>
</dbReference>
<name>A0A091FW98_CUCCA</name>
<keyword evidence="10" id="KW-0677">Repeat</keyword>
<keyword evidence="11" id="KW-0653">Protein transport</keyword>
<keyword evidence="9 15" id="KW-0853">WD repeat</keyword>
<evidence type="ECO:0000256" key="13">
    <source>
        <dbReference type="ARBA" id="ARBA00023136"/>
    </source>
</evidence>
<dbReference type="InterPro" id="IPR042855">
    <property type="entry name" value="V_SNARE_CC"/>
</dbReference>
<dbReference type="PROSITE" id="PS50082">
    <property type="entry name" value="WD_REPEATS_2"/>
    <property type="match status" value="1"/>
</dbReference>
<evidence type="ECO:0000256" key="2">
    <source>
        <dbReference type="ARBA" id="ARBA00004496"/>
    </source>
</evidence>
<evidence type="ECO:0000256" key="12">
    <source>
        <dbReference type="ARBA" id="ARBA00023054"/>
    </source>
</evidence>
<dbReference type="STRING" id="55661.A0A091FW98"/>
<dbReference type="InterPro" id="IPR013905">
    <property type="entry name" value="Lgl_C_dom"/>
</dbReference>
<evidence type="ECO:0000259" key="17">
    <source>
        <dbReference type="PROSITE" id="PS50892"/>
    </source>
</evidence>
<dbReference type="InterPro" id="IPR001680">
    <property type="entry name" value="WD40_rpt"/>
</dbReference>
<dbReference type="Pfam" id="PF08596">
    <property type="entry name" value="Lgl_C"/>
    <property type="match status" value="1"/>
</dbReference>
<dbReference type="EMBL" id="KL447417">
    <property type="protein sequence ID" value="KFO73326.1"/>
    <property type="molecule type" value="Genomic_DNA"/>
</dbReference>
<comment type="similarity">
    <text evidence="3">Belongs to the WD repeat L(2)GL family.</text>
</comment>
<evidence type="ECO:0000256" key="16">
    <source>
        <dbReference type="PROSITE-ProRule" id="PRU00290"/>
    </source>
</evidence>
<feature type="domain" description="V-SNARE coiled-coil homology" evidence="17">
    <location>
        <begin position="1028"/>
        <end position="1088"/>
    </location>
</feature>
<dbReference type="PANTHER" id="PTHR10241">
    <property type="entry name" value="LETHAL 2 GIANT LARVAE PROTEIN"/>
    <property type="match status" value="1"/>
</dbReference>
<dbReference type="InterPro" id="IPR015943">
    <property type="entry name" value="WD40/YVTN_repeat-like_dom_sf"/>
</dbReference>
<evidence type="ECO:0000256" key="15">
    <source>
        <dbReference type="PROSITE-ProRule" id="PRU00221"/>
    </source>
</evidence>
<evidence type="ECO:0000256" key="9">
    <source>
        <dbReference type="ARBA" id="ARBA00022574"/>
    </source>
</evidence>
<dbReference type="SMART" id="SM00320">
    <property type="entry name" value="WD40"/>
    <property type="match status" value="5"/>
</dbReference>
<dbReference type="Proteomes" id="UP000053760">
    <property type="component" value="Unassembled WGS sequence"/>
</dbReference>
<dbReference type="InterPro" id="IPR013577">
    <property type="entry name" value="LLGL2"/>
</dbReference>
<dbReference type="GO" id="GO:0031201">
    <property type="term" value="C:SNARE complex"/>
    <property type="evidence" value="ECO:0007669"/>
    <property type="project" value="TreeGrafter"/>
</dbReference>
<dbReference type="GO" id="GO:0005096">
    <property type="term" value="F:GTPase activator activity"/>
    <property type="evidence" value="ECO:0007669"/>
    <property type="project" value="TreeGrafter"/>
</dbReference>
<evidence type="ECO:0000256" key="6">
    <source>
        <dbReference type="ARBA" id="ARBA00022483"/>
    </source>
</evidence>
<dbReference type="PROSITE" id="PS50892">
    <property type="entry name" value="V_SNARE"/>
    <property type="match status" value="1"/>
</dbReference>
<evidence type="ECO:0000256" key="5">
    <source>
        <dbReference type="ARBA" id="ARBA00022475"/>
    </source>
</evidence>
<dbReference type="InterPro" id="IPR019775">
    <property type="entry name" value="WD40_repeat_CS"/>
</dbReference>
<dbReference type="Gene3D" id="2.130.10.10">
    <property type="entry name" value="YVTN repeat-like/Quinoprotein amine dehydrogenase"/>
    <property type="match status" value="2"/>
</dbReference>
<keyword evidence="7" id="KW-0963">Cytoplasm</keyword>
<evidence type="ECO:0000256" key="4">
    <source>
        <dbReference type="ARBA" id="ARBA00022448"/>
    </source>
</evidence>
<dbReference type="InterPro" id="IPR000664">
    <property type="entry name" value="Lethal2_giant"/>
</dbReference>
<dbReference type="FunFam" id="2.130.10.10:FF:000521">
    <property type="entry name" value="syntaxin-binding protein 5-like isoform X1"/>
    <property type="match status" value="1"/>
</dbReference>
<evidence type="ECO:0000256" key="14">
    <source>
        <dbReference type="ARBA" id="ARBA00067543"/>
    </source>
</evidence>
<sequence length="1093" mass="121045">FVLFQTVRHGFPYLPTALAFDPVQKILAIGTRTGAIRILGRPGVDCYCQHESGAAVLQLQFLINEGALVSASADDALHLWNLRQKRPAILHSLKFNRERITYCHLPFQSKWLYVGTERGNTHIVNIESFILSGYVIMWNKAIELSTKTHPGPVVHLSDSPRDEGKLLIGYENGTVVFWDLRSKRADLRAYYDEAIHSVAWHHEGKQFMCSHSDGSLTLWNLKSPNRPFQTTIPHGKIQRDGKKTESCKPILKVEYKTCKNSEPFVIFSGGLSYDKACRRPSLTIMHGKAITVLEMDHPIVDFLTLCETPYPNEFQEPYAVVVLLEKDLIVVDLTQSNFPIFENPYPIDIHESPVTCTEYFADCPPDLIPVLYSVGAKHKKQGCSNKEWPISGGAWNLGAQTYPEIIITGHADGSVKFWDASAITLQMLYKLKTSKVFEKQKPGEGKATAEIVEEDPFAVQMMYWCPESRIFCVAGVSAYVIVYRFSKHEVNTEIASLEVRLQYEVEDIITPEPEIIPPFPDASSQLPSLKSLSGSTNTVACEGTMKDSIPCLSVKTRPVRMPPGYQADLVIQLVWVDGEPPQQITSLAVNSAYGLVAFGNCNGLAVVDFMQKTVLLSMGTLDLYGSSDPYQRQPRSPRKSKQFAAGLTELSDSPVSLELERCKSPTSGKEDGMLFSLTLFPFLLINSCLSPFSVVSVKGSRKLSLPTDLKTDLENRENSFSRSRSSSVSSIDKDSKEAITALYFMESFARKNDSAVSPCLWVGTGLGMVLILSLNLPASDDLRQSEPVMVSPSGTVLTLKGAVLTFACLDCVGTLTHPPYEVWRDPHSADDGEKTRKRKLVMHSPSSSQDMGDHQFAVICSEKQAKVFSLPSQSCLYVHNITETSFLLRADVVTLCNSVCLACFCANGHIMTLSLPSLRPLLDMNYLPVTDMRIARTFCFSNEGQALYLSSPTEIQRLTYSQEMCDNLQDMLGDLFTPVETPEAQNRGFLKGLFGGSGQAFDREELFGEATAGKASRSLAQHIPGSGGIEGVRGAAGGVIGDLTRARIALDERGQKLGELDEKTASMMASAEAFSKHAHEVMLKYKDKKWYQF</sequence>
<evidence type="ECO:0000256" key="11">
    <source>
        <dbReference type="ARBA" id="ARBA00022927"/>
    </source>
</evidence>
<dbReference type="FunFam" id="1.20.5.110:FF:000001">
    <property type="entry name" value="syntaxin-binding protein 5 isoform X1"/>
    <property type="match status" value="1"/>
</dbReference>
<feature type="non-terminal residue" evidence="18">
    <location>
        <position position="1"/>
    </location>
</feature>
<dbReference type="InterPro" id="IPR036322">
    <property type="entry name" value="WD40_repeat_dom_sf"/>
</dbReference>
<evidence type="ECO:0000313" key="19">
    <source>
        <dbReference type="Proteomes" id="UP000053760"/>
    </source>
</evidence>
<dbReference type="Pfam" id="PF08366">
    <property type="entry name" value="LLGL"/>
    <property type="match status" value="1"/>
</dbReference>
<dbReference type="Pfam" id="PF00400">
    <property type="entry name" value="WD40"/>
    <property type="match status" value="1"/>
</dbReference>
<dbReference type="GO" id="GO:0006893">
    <property type="term" value="P:Golgi to plasma membrane transport"/>
    <property type="evidence" value="ECO:0007669"/>
    <property type="project" value="TreeGrafter"/>
</dbReference>
<evidence type="ECO:0000256" key="1">
    <source>
        <dbReference type="ARBA" id="ARBA00004202"/>
    </source>
</evidence>
<accession>A0A091FW98</accession>
<protein>
    <recommendedName>
        <fullName evidence="14">Syntaxin-binding protein 5-like</fullName>
    </recommendedName>
</protein>
<keyword evidence="4" id="KW-0813">Transport</keyword>
<dbReference type="SUPFAM" id="SSF58038">
    <property type="entry name" value="SNARE fusion complex"/>
    <property type="match status" value="1"/>
</dbReference>
<reference evidence="18 19" key="1">
    <citation type="submission" date="2014-04" db="EMBL/GenBank/DDBJ databases">
        <title>Genome evolution of avian class.</title>
        <authorList>
            <person name="Zhang G."/>
            <person name="Li C."/>
        </authorList>
    </citation>
    <scope>NUCLEOTIDE SEQUENCE [LARGE SCALE GENOMIC DNA]</scope>
    <source>
        <strain evidence="18">BGI_N303</strain>
    </source>
</reference>
<evidence type="ECO:0000256" key="10">
    <source>
        <dbReference type="ARBA" id="ARBA00022737"/>
    </source>
</evidence>
<keyword evidence="13" id="KW-0472">Membrane</keyword>
<dbReference type="PRINTS" id="PR00962">
    <property type="entry name" value="LETHAL2GIANT"/>
</dbReference>
<proteinExistence type="inferred from homology"/>
<evidence type="ECO:0000313" key="18">
    <source>
        <dbReference type="EMBL" id="KFO73326.1"/>
    </source>
</evidence>
<keyword evidence="6" id="KW-0268">Exocytosis</keyword>